<dbReference type="Proteomes" id="UP001159363">
    <property type="component" value="Chromosome 3"/>
</dbReference>
<evidence type="ECO:0000313" key="3">
    <source>
        <dbReference type="Proteomes" id="UP001159363"/>
    </source>
</evidence>
<evidence type="ECO:0000313" key="2">
    <source>
        <dbReference type="EMBL" id="KAJ8888313.1"/>
    </source>
</evidence>
<reference evidence="2 3" key="1">
    <citation type="submission" date="2023-02" db="EMBL/GenBank/DDBJ databases">
        <title>LHISI_Scaffold_Assembly.</title>
        <authorList>
            <person name="Stuart O.P."/>
            <person name="Cleave R."/>
            <person name="Magrath M.J.L."/>
            <person name="Mikheyev A.S."/>
        </authorList>
    </citation>
    <scope>NUCLEOTIDE SEQUENCE [LARGE SCALE GENOMIC DNA]</scope>
    <source>
        <strain evidence="2">Daus_M_001</strain>
        <tissue evidence="2">Leg muscle</tissue>
    </source>
</reference>
<keyword evidence="3" id="KW-1185">Reference proteome</keyword>
<gene>
    <name evidence="2" type="ORF">PR048_007800</name>
</gene>
<feature type="region of interest" description="Disordered" evidence="1">
    <location>
        <begin position="141"/>
        <end position="163"/>
    </location>
</feature>
<feature type="region of interest" description="Disordered" evidence="1">
    <location>
        <begin position="208"/>
        <end position="227"/>
    </location>
</feature>
<name>A0ABQ9HV97_9NEOP</name>
<feature type="compositionally biased region" description="Basic and acidic residues" evidence="1">
    <location>
        <begin position="151"/>
        <end position="161"/>
    </location>
</feature>
<protein>
    <submittedName>
        <fullName evidence="2">Uncharacterized protein</fullName>
    </submittedName>
</protein>
<organism evidence="2 3">
    <name type="scientific">Dryococelus australis</name>
    <dbReference type="NCBI Taxonomy" id="614101"/>
    <lineage>
        <taxon>Eukaryota</taxon>
        <taxon>Metazoa</taxon>
        <taxon>Ecdysozoa</taxon>
        <taxon>Arthropoda</taxon>
        <taxon>Hexapoda</taxon>
        <taxon>Insecta</taxon>
        <taxon>Pterygota</taxon>
        <taxon>Neoptera</taxon>
        <taxon>Polyneoptera</taxon>
        <taxon>Phasmatodea</taxon>
        <taxon>Verophasmatodea</taxon>
        <taxon>Anareolatae</taxon>
        <taxon>Phasmatidae</taxon>
        <taxon>Eurycanthinae</taxon>
        <taxon>Dryococelus</taxon>
    </lineage>
</organism>
<feature type="compositionally biased region" description="Polar residues" evidence="1">
    <location>
        <begin position="214"/>
        <end position="227"/>
    </location>
</feature>
<evidence type="ECO:0000256" key="1">
    <source>
        <dbReference type="SAM" id="MobiDB-lite"/>
    </source>
</evidence>
<comment type="caution">
    <text evidence="2">The sequence shown here is derived from an EMBL/GenBank/DDBJ whole genome shotgun (WGS) entry which is preliminary data.</text>
</comment>
<proteinExistence type="predicted"/>
<sequence>MVPTPKLGGHGGVVVRLLTSHRGEPGSIPGGIAPGFSQVGFVQDDAAGRRVFFRGSPDSTSLSFRRCSILTSFHPSVAAIGTLAAQTPVSSNPPLPTRESDQVGLCLADMRALQSSAGVFLLVTSAKMDITRSLLCRPPGMGVSTGRRARDKTGLNDDGRGENGCVTRVQEMRRIEVRMEQRRNKITGETEYPRKKPAASGIVWHDSNMRKSGSDQADSNNNNMQTTTDLTERSHSYLQENSSARQQGANITVIRESTESNSDVAHAVVNSGDVHKTCSECLQVCDDYKTTHYMRIQASLKISRRSHLIGRAKPPFRRMRQFAACVDCGKFGNAVYEAALLPDLAATTPPPAGPRDPGVVTMAATQTWRGGNDLRAAPPSLPGMPPAVPMSCRHLSDSARPSSTVSNVLTARRQDIFTFLKRTVYGNIFCEIIVYEQTRTPMFPVPWQASILNIESGNYVMDEHTPIQDDGIPPLKAFFPAVRRFSGRFLHRPFVSQLASYVTNLKQTGNSERHKPCTATKARKDGVTTECKVGVNGNTQRKPACQRQRTLRSPLARFALLVGDYSDQDTATAPVGMWRSNALQVELQQYFRNVGSNREWAIVVTSLPSLYQVVRTSKCIGGDGPTRHHELAAAEEDVQTDLQNSGSHMTETKLCAASEIGLPHLRSMVPSSSQAAPSLTLDVTGREASSPTLAGSNGRAWVCTPGARLMTYSPGGRRGSRLSSGEAR</sequence>
<dbReference type="EMBL" id="JARBHB010000003">
    <property type="protein sequence ID" value="KAJ8888313.1"/>
    <property type="molecule type" value="Genomic_DNA"/>
</dbReference>
<accession>A0ABQ9HV97</accession>